<dbReference type="GO" id="GO:0003677">
    <property type="term" value="F:DNA binding"/>
    <property type="evidence" value="ECO:0007669"/>
    <property type="project" value="InterPro"/>
</dbReference>
<reference evidence="2 3" key="1">
    <citation type="journal article" date="2013" name="Genome Biol. Evol.">
        <title>Genomic makeup of the marine flavobacterium Nonlabens (Donghaeana) dokdonensis DSW-6 and identification of a novel class of rhodopsins.</title>
        <authorList>
            <person name="Kwon S.K."/>
            <person name="Kim B.K."/>
            <person name="Song J.Y."/>
            <person name="Kwak M.J."/>
            <person name="Lee C.H."/>
            <person name="Yoon J.H."/>
            <person name="Oh T.K."/>
            <person name="Kim J.F."/>
        </authorList>
    </citation>
    <scope>NUCLEOTIDE SEQUENCE [LARGE SCALE GENOMIC DNA]</scope>
    <source>
        <strain evidence="3">DSM 17205 / KCTC 12402 / DSW-6</strain>
    </source>
</reference>
<dbReference type="HOGENOM" id="CLU_101320_1_1_10"/>
<proteinExistence type="predicted"/>
<organism evidence="2 3">
    <name type="scientific">Nonlabens dokdonensis (strain DSM 17205 / KCTC 12402 / DSW-6)</name>
    <name type="common">Donghaeana dokdonensis</name>
    <dbReference type="NCBI Taxonomy" id="592029"/>
    <lineage>
        <taxon>Bacteria</taxon>
        <taxon>Pseudomonadati</taxon>
        <taxon>Bacteroidota</taxon>
        <taxon>Flavobacteriia</taxon>
        <taxon>Flavobacteriales</taxon>
        <taxon>Flavobacteriaceae</taxon>
        <taxon>Nonlabens</taxon>
    </lineage>
</organism>
<evidence type="ECO:0000313" key="3">
    <source>
        <dbReference type="Proteomes" id="UP000011173"/>
    </source>
</evidence>
<dbReference type="Gene3D" id="3.30.70.1290">
    <property type="entry name" value="Transposase IS200-like"/>
    <property type="match status" value="1"/>
</dbReference>
<sequence length="83" mass="9703">MPDHVHVLLKMDSKVSLSDLMRFIKGKSSRFLSENYTFLDGFEWQRGYGAFSVSPKNVDKVIGYIKNQKQHHREDSTIEELEL</sequence>
<dbReference type="AlphaFoldDB" id="L7WAS9"/>
<dbReference type="eggNOG" id="COG1943">
    <property type="taxonomic scope" value="Bacteria"/>
</dbReference>
<dbReference type="PANTHER" id="PTHR33360">
    <property type="entry name" value="TRANSPOSASE FOR INSERTION SEQUENCE ELEMENT IS200"/>
    <property type="match status" value="1"/>
</dbReference>
<dbReference type="KEGG" id="ndo:DDD_2097"/>
<dbReference type="STRING" id="592029.DDD_2097"/>
<name>L7WAS9_NONDD</name>
<accession>L7WAS9</accession>
<dbReference type="InterPro" id="IPR036515">
    <property type="entry name" value="Transposase_17_sf"/>
</dbReference>
<protein>
    <submittedName>
        <fullName evidence="2">Transposase</fullName>
    </submittedName>
</protein>
<feature type="domain" description="Transposase IS200-like" evidence="1">
    <location>
        <begin position="1"/>
        <end position="68"/>
    </location>
</feature>
<dbReference type="GO" id="GO:0006313">
    <property type="term" value="P:DNA transposition"/>
    <property type="evidence" value="ECO:0007669"/>
    <property type="project" value="InterPro"/>
</dbReference>
<gene>
    <name evidence="2" type="primary">tpn</name>
    <name evidence="2" type="ordered locus">DDD_2097</name>
</gene>
<dbReference type="SUPFAM" id="SSF143422">
    <property type="entry name" value="Transposase IS200-like"/>
    <property type="match status" value="1"/>
</dbReference>
<dbReference type="EMBL" id="CP001397">
    <property type="protein sequence ID" value="AGC77224.1"/>
    <property type="molecule type" value="Genomic_DNA"/>
</dbReference>
<dbReference type="PANTHER" id="PTHR33360:SF2">
    <property type="entry name" value="TRANSPOSASE FOR INSERTION SEQUENCE ELEMENT IS200"/>
    <property type="match status" value="1"/>
</dbReference>
<dbReference type="Pfam" id="PF01797">
    <property type="entry name" value="Y1_Tnp"/>
    <property type="match status" value="1"/>
</dbReference>
<dbReference type="Proteomes" id="UP000011173">
    <property type="component" value="Chromosome"/>
</dbReference>
<evidence type="ECO:0000259" key="1">
    <source>
        <dbReference type="Pfam" id="PF01797"/>
    </source>
</evidence>
<dbReference type="GO" id="GO:0004803">
    <property type="term" value="F:transposase activity"/>
    <property type="evidence" value="ECO:0007669"/>
    <property type="project" value="InterPro"/>
</dbReference>
<dbReference type="PATRIC" id="fig|592029.3.peg.2075"/>
<dbReference type="InterPro" id="IPR002686">
    <property type="entry name" value="Transposase_17"/>
</dbReference>
<evidence type="ECO:0000313" key="2">
    <source>
        <dbReference type="EMBL" id="AGC77224.1"/>
    </source>
</evidence>